<dbReference type="AlphaFoldDB" id="D2QYX8"/>
<dbReference type="KEGG" id="psl:Psta_1758"/>
<evidence type="ECO:0000313" key="1">
    <source>
        <dbReference type="EMBL" id="ADB16433.1"/>
    </source>
</evidence>
<dbReference type="STRING" id="530564.Psta_1758"/>
<proteinExistence type="predicted"/>
<organism evidence="1 2">
    <name type="scientific">Pirellula staleyi (strain ATCC 27377 / DSM 6068 / ICPB 4128)</name>
    <name type="common">Pirella staleyi</name>
    <dbReference type="NCBI Taxonomy" id="530564"/>
    <lineage>
        <taxon>Bacteria</taxon>
        <taxon>Pseudomonadati</taxon>
        <taxon>Planctomycetota</taxon>
        <taxon>Planctomycetia</taxon>
        <taxon>Pirellulales</taxon>
        <taxon>Pirellulaceae</taxon>
        <taxon>Pirellula</taxon>
    </lineage>
</organism>
<gene>
    <name evidence="1" type="ordered locus">Psta_1758</name>
</gene>
<evidence type="ECO:0000313" key="2">
    <source>
        <dbReference type="Proteomes" id="UP000001887"/>
    </source>
</evidence>
<accession>D2QYX8</accession>
<protein>
    <submittedName>
        <fullName evidence="1">Uncharacterized protein</fullName>
    </submittedName>
</protein>
<dbReference type="OrthoDB" id="4377013at2"/>
<dbReference type="EMBL" id="CP001848">
    <property type="protein sequence ID" value="ADB16433.1"/>
    <property type="molecule type" value="Genomic_DNA"/>
</dbReference>
<reference evidence="1 2" key="1">
    <citation type="journal article" date="2009" name="Stand. Genomic Sci.">
        <title>Complete genome sequence of Pirellula staleyi type strain (ATCC 27377).</title>
        <authorList>
            <person name="Clum A."/>
            <person name="Tindall B.J."/>
            <person name="Sikorski J."/>
            <person name="Ivanova N."/>
            <person name="Mavrommatis K."/>
            <person name="Lucas S."/>
            <person name="Glavina del Rio T."/>
            <person name="Nolan M."/>
            <person name="Chen F."/>
            <person name="Tice H."/>
            <person name="Pitluck S."/>
            <person name="Cheng J.F."/>
            <person name="Chertkov O."/>
            <person name="Brettin T."/>
            <person name="Han C."/>
            <person name="Detter J.C."/>
            <person name="Kuske C."/>
            <person name="Bruce D."/>
            <person name="Goodwin L."/>
            <person name="Ovchinikova G."/>
            <person name="Pati A."/>
            <person name="Mikhailova N."/>
            <person name="Chen A."/>
            <person name="Palaniappan K."/>
            <person name="Land M."/>
            <person name="Hauser L."/>
            <person name="Chang Y.J."/>
            <person name="Jeffries C.D."/>
            <person name="Chain P."/>
            <person name="Rohde M."/>
            <person name="Goker M."/>
            <person name="Bristow J."/>
            <person name="Eisen J.A."/>
            <person name="Markowitz V."/>
            <person name="Hugenholtz P."/>
            <person name="Kyrpides N.C."/>
            <person name="Klenk H.P."/>
            <person name="Lapidus A."/>
        </authorList>
    </citation>
    <scope>NUCLEOTIDE SEQUENCE [LARGE SCALE GENOMIC DNA]</scope>
    <source>
        <strain evidence="2">ATCC 27377 / DSM 6068 / ICPB 4128</strain>
    </source>
</reference>
<sequence length="108" mass="12520">MPYQLFQWKSPIPFPKQPPAIAQEFIWGEEVEGLIDLPIKEMLDALKVEFPKHHELPGSLMIDAELASIEVTWSWQYLRYQASSISPADEQKLRSVGDKFECTQFEPK</sequence>
<name>D2QYX8_PIRSD</name>
<keyword evidence="2" id="KW-1185">Reference proteome</keyword>
<dbReference type="Proteomes" id="UP000001887">
    <property type="component" value="Chromosome"/>
</dbReference>
<dbReference type="HOGENOM" id="CLU_2194510_0_0_0"/>